<protein>
    <submittedName>
        <fullName evidence="1">Uncharacterized protein</fullName>
    </submittedName>
</protein>
<evidence type="ECO:0000313" key="2">
    <source>
        <dbReference type="Proteomes" id="UP001346869"/>
    </source>
</evidence>
<dbReference type="AlphaFoldDB" id="A0AAN7Y0R9"/>
<accession>A0AAN7Y0R9</accession>
<proteinExistence type="predicted"/>
<comment type="caution">
    <text evidence="1">The sequence shown here is derived from an EMBL/GenBank/DDBJ whole genome shotgun (WGS) entry which is preliminary data.</text>
</comment>
<reference evidence="1 2" key="1">
    <citation type="journal article" date="2023" name="Genes (Basel)">
        <title>Chromosome-Level Genome Assembly and Circadian Gene Repertoire of the Patagonia Blennie Eleginops maclovinus-The Closest Ancestral Proxy of Antarctic Cryonotothenioids.</title>
        <authorList>
            <person name="Cheng C.C."/>
            <person name="Rivera-Colon A.G."/>
            <person name="Minhas B.F."/>
            <person name="Wilson L."/>
            <person name="Rayamajhi N."/>
            <person name="Vargas-Chacoff L."/>
            <person name="Catchen J.M."/>
        </authorList>
    </citation>
    <scope>NUCLEOTIDE SEQUENCE [LARGE SCALE GENOMIC DNA]</scope>
    <source>
        <strain evidence="1">JMC-PN-2008</strain>
    </source>
</reference>
<evidence type="ECO:0000313" key="1">
    <source>
        <dbReference type="EMBL" id="KAK5873588.1"/>
    </source>
</evidence>
<reference evidence="1 2" key="2">
    <citation type="journal article" date="2023" name="Mol. Biol. Evol.">
        <title>Genomics of Secondarily Temperate Adaptation in the Only Non-Antarctic Icefish.</title>
        <authorList>
            <person name="Rivera-Colon A.G."/>
            <person name="Rayamajhi N."/>
            <person name="Minhas B.F."/>
            <person name="Madrigal G."/>
            <person name="Bilyk K.T."/>
            <person name="Yoon V."/>
            <person name="Hune M."/>
            <person name="Gregory S."/>
            <person name="Cheng C.H.C."/>
            <person name="Catchen J.M."/>
        </authorList>
    </citation>
    <scope>NUCLEOTIDE SEQUENCE [LARGE SCALE GENOMIC DNA]</scope>
    <source>
        <strain evidence="1">JMC-PN-2008</strain>
    </source>
</reference>
<keyword evidence="2" id="KW-1185">Reference proteome</keyword>
<name>A0AAN7Y0R9_ELEMC</name>
<organism evidence="1 2">
    <name type="scientific">Eleginops maclovinus</name>
    <name type="common">Patagonian blennie</name>
    <name type="synonym">Eleginus maclovinus</name>
    <dbReference type="NCBI Taxonomy" id="56733"/>
    <lineage>
        <taxon>Eukaryota</taxon>
        <taxon>Metazoa</taxon>
        <taxon>Chordata</taxon>
        <taxon>Craniata</taxon>
        <taxon>Vertebrata</taxon>
        <taxon>Euteleostomi</taxon>
        <taxon>Actinopterygii</taxon>
        <taxon>Neopterygii</taxon>
        <taxon>Teleostei</taxon>
        <taxon>Neoteleostei</taxon>
        <taxon>Acanthomorphata</taxon>
        <taxon>Eupercaria</taxon>
        <taxon>Perciformes</taxon>
        <taxon>Notothenioidei</taxon>
        <taxon>Eleginopidae</taxon>
        <taxon>Eleginops</taxon>
    </lineage>
</organism>
<dbReference type="EMBL" id="JAUZQC010000003">
    <property type="protein sequence ID" value="KAK5873588.1"/>
    <property type="molecule type" value="Genomic_DNA"/>
</dbReference>
<dbReference type="Proteomes" id="UP001346869">
    <property type="component" value="Unassembled WGS sequence"/>
</dbReference>
<gene>
    <name evidence="1" type="ORF">PBY51_018618</name>
</gene>
<sequence>MDDHIYRIEDLQSQSAHLEQDIQLQAQKQSSRAGTVQPEEGLKQELHLRLQQEAELEATLSQTRREIKNAQARRQGRWEMMEELNKELRQCELQQFIQQAGSPHVDHTTSLSGPEVYLHIAGIVE</sequence>